<organism evidence="2 3">
    <name type="scientific">Brumicola blandensis</name>
    <dbReference type="NCBI Taxonomy" id="3075611"/>
    <lineage>
        <taxon>Bacteria</taxon>
        <taxon>Pseudomonadati</taxon>
        <taxon>Pseudomonadota</taxon>
        <taxon>Gammaproteobacteria</taxon>
        <taxon>Alteromonadales</taxon>
        <taxon>Alteromonadaceae</taxon>
        <taxon>Brumicola</taxon>
    </lineage>
</organism>
<name>A0AAW8R0D9_9ALTE</name>
<comment type="caution">
    <text evidence="2">The sequence shown here is derived from an EMBL/GenBank/DDBJ whole genome shotgun (WGS) entry which is preliminary data.</text>
</comment>
<gene>
    <name evidence="2" type="ORF">RM544_03270</name>
</gene>
<sequence>MPNIEIYTKGHCPFSKEAKETLNNHHIGDGADFHEAKWFVR</sequence>
<protein>
    <recommendedName>
        <fullName evidence="1">Glutaredoxin domain-containing protein</fullName>
    </recommendedName>
</protein>
<dbReference type="InterPro" id="IPR036249">
    <property type="entry name" value="Thioredoxin-like_sf"/>
</dbReference>
<proteinExistence type="predicted"/>
<keyword evidence="3" id="KW-1185">Reference proteome</keyword>
<dbReference type="AlphaFoldDB" id="A0AAW8R0D9"/>
<dbReference type="SUPFAM" id="SSF52833">
    <property type="entry name" value="Thioredoxin-like"/>
    <property type="match status" value="1"/>
</dbReference>
<evidence type="ECO:0000313" key="2">
    <source>
        <dbReference type="EMBL" id="MDT0581545.1"/>
    </source>
</evidence>
<dbReference type="InterPro" id="IPR002109">
    <property type="entry name" value="Glutaredoxin"/>
</dbReference>
<dbReference type="RefSeq" id="WP_290295050.1">
    <property type="nucleotide sequence ID" value="NZ_JAVRIE010000001.1"/>
</dbReference>
<evidence type="ECO:0000313" key="3">
    <source>
        <dbReference type="Proteomes" id="UP001249020"/>
    </source>
</evidence>
<dbReference type="Gene3D" id="3.40.30.10">
    <property type="entry name" value="Glutaredoxin"/>
    <property type="match status" value="1"/>
</dbReference>
<dbReference type="Pfam" id="PF00462">
    <property type="entry name" value="Glutaredoxin"/>
    <property type="match status" value="1"/>
</dbReference>
<accession>A0AAW8R0D9</accession>
<dbReference type="EMBL" id="JAVRIE010000001">
    <property type="protein sequence ID" value="MDT0581545.1"/>
    <property type="molecule type" value="Genomic_DNA"/>
</dbReference>
<reference evidence="2 3" key="1">
    <citation type="submission" date="2023-09" db="EMBL/GenBank/DDBJ databases">
        <authorList>
            <person name="Rey-Velasco X."/>
        </authorList>
    </citation>
    <scope>NUCLEOTIDE SEQUENCE [LARGE SCALE GENOMIC DNA]</scope>
    <source>
        <strain evidence="2 3">W409</strain>
    </source>
</reference>
<dbReference type="Proteomes" id="UP001249020">
    <property type="component" value="Unassembled WGS sequence"/>
</dbReference>
<evidence type="ECO:0000259" key="1">
    <source>
        <dbReference type="Pfam" id="PF00462"/>
    </source>
</evidence>
<feature type="domain" description="Glutaredoxin" evidence="1">
    <location>
        <begin position="4"/>
        <end position="27"/>
    </location>
</feature>